<name>A0A3L8DDC8_OOCBI</name>
<evidence type="ECO:0000313" key="3">
    <source>
        <dbReference type="EMBL" id="RLU18394.1"/>
    </source>
</evidence>
<feature type="domain" description="Reverse transcriptase" evidence="2">
    <location>
        <begin position="202"/>
        <end position="438"/>
    </location>
</feature>
<dbReference type="EMBL" id="QOIP01000009">
    <property type="protein sequence ID" value="RLU18394.1"/>
    <property type="molecule type" value="Genomic_DNA"/>
</dbReference>
<dbReference type="PANTHER" id="PTHR47027:SF20">
    <property type="entry name" value="REVERSE TRANSCRIPTASE-LIKE PROTEIN WITH RNA-DIRECTED DNA POLYMERASE DOMAIN"/>
    <property type="match status" value="1"/>
</dbReference>
<accession>A0A3L8DDC8</accession>
<protein>
    <recommendedName>
        <fullName evidence="2">Reverse transcriptase domain-containing protein</fullName>
    </recommendedName>
</protein>
<dbReference type="GO" id="GO:0071897">
    <property type="term" value="P:DNA biosynthetic process"/>
    <property type="evidence" value="ECO:0007669"/>
    <property type="project" value="UniProtKB-ARBA"/>
</dbReference>
<dbReference type="AlphaFoldDB" id="A0A3L8DDC8"/>
<dbReference type="InterPro" id="IPR000477">
    <property type="entry name" value="RT_dom"/>
</dbReference>
<dbReference type="Proteomes" id="UP000279307">
    <property type="component" value="Chromosome 9"/>
</dbReference>
<evidence type="ECO:0000256" key="1">
    <source>
        <dbReference type="SAM" id="MobiDB-lite"/>
    </source>
</evidence>
<gene>
    <name evidence="3" type="ORF">DMN91_008751</name>
</gene>
<reference evidence="3 4" key="1">
    <citation type="journal article" date="2018" name="Genome Res.">
        <title>The genomic architecture and molecular evolution of ant odorant receptors.</title>
        <authorList>
            <person name="McKenzie S.K."/>
            <person name="Kronauer D.J.C."/>
        </authorList>
    </citation>
    <scope>NUCLEOTIDE SEQUENCE [LARGE SCALE GENOMIC DNA]</scope>
    <source>
        <strain evidence="3">Clonal line C1</strain>
    </source>
</reference>
<dbReference type="Pfam" id="PF00078">
    <property type="entry name" value="RVT_1"/>
    <property type="match status" value="1"/>
</dbReference>
<sequence length="438" mass="50596">MDTPQINDTPVPNQLSQAERIDNMPLGSQDVSSQPDKEEFLDLDEETLKILGDEPLKSQEELKIHIGLANRWNPWLQQGLKKEIRNELLRKYPRVDFCSLEPPILNQELSTLNPNILKKDRYFTFTQNLAGSALLALAPVITDLVSRKTAGSRKMLENLWDAAQLLAEIQHSQTIARKAYILPSVSKQIAEQWVKRKQLFNEIWKTEKIPEDWQASIIHPIHKKGDILACENYRGISLLNAAYKIFTSIVKERLEPYAEEILGEYQAGFRRGRSTSDQLFVVRQIAEKFWEFDIDLHHVFVDFKQVYDSISREKLHEILQEFRIPPKLVRIIQATMKNTRGYVRISGELTTPFQINRRLKQGDGLASMLFNLALEHVVRKTRIDVRSTIMYKSVQLAGYVNDIDILERSIISIKETFLNIEEAAMGIKINTDTEETKI</sequence>
<evidence type="ECO:0000313" key="4">
    <source>
        <dbReference type="Proteomes" id="UP000279307"/>
    </source>
</evidence>
<feature type="compositionally biased region" description="Polar residues" evidence="1">
    <location>
        <begin position="1"/>
        <end position="17"/>
    </location>
</feature>
<organism evidence="3 4">
    <name type="scientific">Ooceraea biroi</name>
    <name type="common">Clonal raider ant</name>
    <name type="synonym">Cerapachys biroi</name>
    <dbReference type="NCBI Taxonomy" id="2015173"/>
    <lineage>
        <taxon>Eukaryota</taxon>
        <taxon>Metazoa</taxon>
        <taxon>Ecdysozoa</taxon>
        <taxon>Arthropoda</taxon>
        <taxon>Hexapoda</taxon>
        <taxon>Insecta</taxon>
        <taxon>Pterygota</taxon>
        <taxon>Neoptera</taxon>
        <taxon>Endopterygota</taxon>
        <taxon>Hymenoptera</taxon>
        <taxon>Apocrita</taxon>
        <taxon>Aculeata</taxon>
        <taxon>Formicoidea</taxon>
        <taxon>Formicidae</taxon>
        <taxon>Dorylinae</taxon>
        <taxon>Ooceraea</taxon>
    </lineage>
</organism>
<feature type="region of interest" description="Disordered" evidence="1">
    <location>
        <begin position="1"/>
        <end position="37"/>
    </location>
</feature>
<evidence type="ECO:0000259" key="2">
    <source>
        <dbReference type="PROSITE" id="PS50878"/>
    </source>
</evidence>
<dbReference type="PANTHER" id="PTHR47027">
    <property type="entry name" value="REVERSE TRANSCRIPTASE DOMAIN-CONTAINING PROTEIN"/>
    <property type="match status" value="1"/>
</dbReference>
<comment type="caution">
    <text evidence="3">The sequence shown here is derived from an EMBL/GenBank/DDBJ whole genome shotgun (WGS) entry which is preliminary data.</text>
</comment>
<proteinExistence type="predicted"/>
<dbReference type="InterPro" id="IPR043502">
    <property type="entry name" value="DNA/RNA_pol_sf"/>
</dbReference>
<dbReference type="SUPFAM" id="SSF56672">
    <property type="entry name" value="DNA/RNA polymerases"/>
    <property type="match status" value="1"/>
</dbReference>
<dbReference type="PROSITE" id="PS50878">
    <property type="entry name" value="RT_POL"/>
    <property type="match status" value="1"/>
</dbReference>
<dbReference type="CDD" id="cd01650">
    <property type="entry name" value="RT_nLTR_like"/>
    <property type="match status" value="1"/>
</dbReference>